<gene>
    <name evidence="3" type="ORF">GQE99_13000</name>
</gene>
<evidence type="ECO:0000313" key="4">
    <source>
        <dbReference type="Proteomes" id="UP000467322"/>
    </source>
</evidence>
<dbReference type="InterPro" id="IPR036249">
    <property type="entry name" value="Thioredoxin-like_sf"/>
</dbReference>
<evidence type="ECO:0000259" key="2">
    <source>
        <dbReference type="Pfam" id="PF13098"/>
    </source>
</evidence>
<keyword evidence="4" id="KW-1185">Reference proteome</keyword>
<dbReference type="AlphaFoldDB" id="A0A845M3Y8"/>
<sequence>MRLTAIIAAALLWMAALPAFAAELVMVEQPGCVYCRQWNQEIAETYPKTPEGRAAPLVRVQLTDAQDGDIDFETARPVNFTPTFILVEDGTELARIEGYPGEDFFWGLLTMMLKAQVGFDPATHAEG</sequence>
<dbReference type="Pfam" id="PF13098">
    <property type="entry name" value="Thioredoxin_2"/>
    <property type="match status" value="1"/>
</dbReference>
<dbReference type="InterPro" id="IPR012336">
    <property type="entry name" value="Thioredoxin-like_fold"/>
</dbReference>
<dbReference type="Gene3D" id="3.40.30.10">
    <property type="entry name" value="Glutaredoxin"/>
    <property type="match status" value="1"/>
</dbReference>
<reference evidence="3 4" key="1">
    <citation type="submission" date="2019-12" db="EMBL/GenBank/DDBJ databases">
        <title>Maritimibacter sp. nov. sp. isolated from sea sand.</title>
        <authorList>
            <person name="Kim J."/>
            <person name="Jeong S.E."/>
            <person name="Jung H.S."/>
            <person name="Jeon C.O."/>
        </authorList>
    </citation>
    <scope>NUCLEOTIDE SEQUENCE [LARGE SCALE GENOMIC DNA]</scope>
    <source>
        <strain evidence="3 4">DP07</strain>
    </source>
</reference>
<dbReference type="Proteomes" id="UP000467322">
    <property type="component" value="Unassembled WGS sequence"/>
</dbReference>
<comment type="caution">
    <text evidence="3">The sequence shown here is derived from an EMBL/GenBank/DDBJ whole genome shotgun (WGS) entry which is preliminary data.</text>
</comment>
<evidence type="ECO:0000313" key="3">
    <source>
        <dbReference type="EMBL" id="MZR13932.1"/>
    </source>
</evidence>
<feature type="domain" description="Thioredoxin-like fold" evidence="2">
    <location>
        <begin position="24"/>
        <end position="102"/>
    </location>
</feature>
<evidence type="ECO:0000256" key="1">
    <source>
        <dbReference type="SAM" id="SignalP"/>
    </source>
</evidence>
<feature type="signal peptide" evidence="1">
    <location>
        <begin position="1"/>
        <end position="21"/>
    </location>
</feature>
<accession>A0A845M3Y8</accession>
<keyword evidence="1" id="KW-0732">Signal</keyword>
<dbReference type="EMBL" id="WTUX01000017">
    <property type="protein sequence ID" value="MZR13932.1"/>
    <property type="molecule type" value="Genomic_DNA"/>
</dbReference>
<organism evidence="3 4">
    <name type="scientific">Maritimibacter harenae</name>
    <dbReference type="NCBI Taxonomy" id="2606218"/>
    <lineage>
        <taxon>Bacteria</taxon>
        <taxon>Pseudomonadati</taxon>
        <taxon>Pseudomonadota</taxon>
        <taxon>Alphaproteobacteria</taxon>
        <taxon>Rhodobacterales</taxon>
        <taxon>Roseobacteraceae</taxon>
        <taxon>Maritimibacter</taxon>
    </lineage>
</organism>
<feature type="chain" id="PRO_5032365196" evidence="1">
    <location>
        <begin position="22"/>
        <end position="127"/>
    </location>
</feature>
<proteinExistence type="predicted"/>
<dbReference type="SUPFAM" id="SSF52833">
    <property type="entry name" value="Thioredoxin-like"/>
    <property type="match status" value="1"/>
</dbReference>
<protein>
    <submittedName>
        <fullName evidence="3">Thioredoxin fold domain-containing protein</fullName>
    </submittedName>
</protein>
<name>A0A845M3Y8_9RHOB</name>